<evidence type="ECO:0000256" key="5">
    <source>
        <dbReference type="ARBA" id="ARBA00022840"/>
    </source>
</evidence>
<dbReference type="PROSITE" id="PS51273">
    <property type="entry name" value="GATASE_TYPE_1"/>
    <property type="match status" value="1"/>
</dbReference>
<evidence type="ECO:0000259" key="10">
    <source>
        <dbReference type="Pfam" id="PF00117"/>
    </source>
</evidence>
<dbReference type="Gene3D" id="3.40.50.880">
    <property type="match status" value="2"/>
</dbReference>
<dbReference type="GO" id="GO:0044210">
    <property type="term" value="P:'de novo' CTP biosynthetic process"/>
    <property type="evidence" value="ECO:0007669"/>
    <property type="project" value="UniProtKB-UniRule"/>
</dbReference>
<gene>
    <name evidence="12" type="ORF">RJ640_019989</name>
</gene>
<dbReference type="InterPro" id="IPR017456">
    <property type="entry name" value="CTP_synthase_N"/>
</dbReference>
<accession>A0AA88TZ41</accession>
<dbReference type="SUPFAM" id="SSF52540">
    <property type="entry name" value="P-loop containing nucleoside triphosphate hydrolases"/>
    <property type="match status" value="1"/>
</dbReference>
<dbReference type="Proteomes" id="UP001187471">
    <property type="component" value="Unassembled WGS sequence"/>
</dbReference>
<name>A0AA88TZ41_9ASTE</name>
<comment type="similarity">
    <text evidence="2 9">Belongs to the CTP synthase family.</text>
</comment>
<comment type="function">
    <text evidence="9">Catalyzes the ATP-dependent amination of UTP to CTP with either L-glutamine or ammonia as the source of nitrogen.</text>
</comment>
<dbReference type="InterPro" id="IPR033828">
    <property type="entry name" value="GATase1_CTP_Synthase"/>
</dbReference>
<evidence type="ECO:0000256" key="4">
    <source>
        <dbReference type="ARBA" id="ARBA00022741"/>
    </source>
</evidence>
<keyword evidence="13" id="KW-1185">Reference proteome</keyword>
<dbReference type="GO" id="GO:0005524">
    <property type="term" value="F:ATP binding"/>
    <property type="evidence" value="ECO:0007669"/>
    <property type="project" value="UniProtKB-KW"/>
</dbReference>
<comment type="catalytic activity">
    <reaction evidence="8 9">
        <text>UTP + L-glutamine + ATP + H2O = CTP + L-glutamate + ADP + phosphate + 2 H(+)</text>
        <dbReference type="Rhea" id="RHEA:26426"/>
        <dbReference type="ChEBI" id="CHEBI:15377"/>
        <dbReference type="ChEBI" id="CHEBI:15378"/>
        <dbReference type="ChEBI" id="CHEBI:29985"/>
        <dbReference type="ChEBI" id="CHEBI:30616"/>
        <dbReference type="ChEBI" id="CHEBI:37563"/>
        <dbReference type="ChEBI" id="CHEBI:43474"/>
        <dbReference type="ChEBI" id="CHEBI:46398"/>
        <dbReference type="ChEBI" id="CHEBI:58359"/>
        <dbReference type="ChEBI" id="CHEBI:456216"/>
        <dbReference type="EC" id="6.3.4.2"/>
    </reaction>
</comment>
<dbReference type="NCBIfam" id="TIGR00337">
    <property type="entry name" value="PyrG"/>
    <property type="match status" value="1"/>
</dbReference>
<feature type="domain" description="Glutamine amidotransferase" evidence="10">
    <location>
        <begin position="608"/>
        <end position="688"/>
    </location>
</feature>
<evidence type="ECO:0000256" key="9">
    <source>
        <dbReference type="RuleBase" id="RU810713"/>
    </source>
</evidence>
<evidence type="ECO:0000313" key="12">
    <source>
        <dbReference type="EMBL" id="KAK2965234.1"/>
    </source>
</evidence>
<dbReference type="PANTHER" id="PTHR11550">
    <property type="entry name" value="CTP SYNTHASE"/>
    <property type="match status" value="1"/>
</dbReference>
<dbReference type="SUPFAM" id="SSF52317">
    <property type="entry name" value="Class I glutamine amidotransferase-like"/>
    <property type="match status" value="2"/>
</dbReference>
<dbReference type="FunFam" id="3.40.50.880:FF:000012">
    <property type="entry name" value="CTP synthase"/>
    <property type="match status" value="1"/>
</dbReference>
<protein>
    <recommendedName>
        <fullName evidence="9">CTP synthase</fullName>
        <ecNumber evidence="9">6.3.4.2</ecNumber>
    </recommendedName>
    <alternativeName>
        <fullName evidence="9">UTP--ammonia ligase</fullName>
    </alternativeName>
</protein>
<dbReference type="Pfam" id="PF06418">
    <property type="entry name" value="CTP_synth_N"/>
    <property type="match status" value="1"/>
</dbReference>
<dbReference type="EMBL" id="JAVXUO010003229">
    <property type="protein sequence ID" value="KAK2965234.1"/>
    <property type="molecule type" value="Genomic_DNA"/>
</dbReference>
<dbReference type="FunFam" id="3.40.50.300:FF:000305">
    <property type="entry name" value="CTP synthase"/>
    <property type="match status" value="1"/>
</dbReference>
<keyword evidence="4 9" id="KW-0547">Nucleotide-binding</keyword>
<evidence type="ECO:0000259" key="11">
    <source>
        <dbReference type="Pfam" id="PF06418"/>
    </source>
</evidence>
<dbReference type="PANTHER" id="PTHR11550:SF40">
    <property type="entry name" value="CTP SYNTHASE"/>
    <property type="match status" value="1"/>
</dbReference>
<feature type="domain" description="Glutamine amidotransferase" evidence="10">
    <location>
        <begin position="310"/>
        <end position="542"/>
    </location>
</feature>
<dbReference type="EC" id="6.3.4.2" evidence="9"/>
<dbReference type="AlphaFoldDB" id="A0AA88TZ41"/>
<dbReference type="CDD" id="cd03113">
    <property type="entry name" value="CTPS_N"/>
    <property type="match status" value="1"/>
</dbReference>
<dbReference type="Pfam" id="PF00117">
    <property type="entry name" value="GATase"/>
    <property type="match status" value="2"/>
</dbReference>
<dbReference type="GO" id="GO:0003883">
    <property type="term" value="F:CTP synthase activity"/>
    <property type="evidence" value="ECO:0007669"/>
    <property type="project" value="UniProtKB-UniRule"/>
</dbReference>
<dbReference type="NCBIfam" id="NF003792">
    <property type="entry name" value="PRK05380.1"/>
    <property type="match status" value="1"/>
</dbReference>
<dbReference type="InterPro" id="IPR017926">
    <property type="entry name" value="GATASE"/>
</dbReference>
<dbReference type="InterPro" id="IPR029062">
    <property type="entry name" value="Class_I_gatase-like"/>
</dbReference>
<dbReference type="InterPro" id="IPR027417">
    <property type="entry name" value="P-loop_NTPase"/>
</dbReference>
<dbReference type="HAMAP" id="MF_01227">
    <property type="entry name" value="PyrG"/>
    <property type="match status" value="1"/>
</dbReference>
<dbReference type="GO" id="GO:0042802">
    <property type="term" value="F:identical protein binding"/>
    <property type="evidence" value="ECO:0007669"/>
    <property type="project" value="TreeGrafter"/>
</dbReference>
<evidence type="ECO:0000256" key="2">
    <source>
        <dbReference type="ARBA" id="ARBA00007533"/>
    </source>
</evidence>
<dbReference type="Gene3D" id="3.40.50.300">
    <property type="entry name" value="P-loop containing nucleotide triphosphate hydrolases"/>
    <property type="match status" value="1"/>
</dbReference>
<dbReference type="GO" id="GO:0019856">
    <property type="term" value="P:pyrimidine nucleobase biosynthetic process"/>
    <property type="evidence" value="ECO:0007669"/>
    <property type="project" value="TreeGrafter"/>
</dbReference>
<evidence type="ECO:0000313" key="13">
    <source>
        <dbReference type="Proteomes" id="UP001187471"/>
    </source>
</evidence>
<evidence type="ECO:0000256" key="1">
    <source>
        <dbReference type="ARBA" id="ARBA00005171"/>
    </source>
</evidence>
<comment type="pathway">
    <text evidence="1 9">Pyrimidine metabolism; CTP biosynthesis via de novo pathway; CTP from UDP: step 2/2.</text>
</comment>
<proteinExistence type="inferred from homology"/>
<evidence type="ECO:0000256" key="8">
    <source>
        <dbReference type="ARBA" id="ARBA00047781"/>
    </source>
</evidence>
<reference evidence="12" key="1">
    <citation type="submission" date="2022-12" db="EMBL/GenBank/DDBJ databases">
        <title>Draft genome assemblies for two species of Escallonia (Escalloniales).</title>
        <authorList>
            <person name="Chanderbali A."/>
            <person name="Dervinis C."/>
            <person name="Anghel I."/>
            <person name="Soltis D."/>
            <person name="Soltis P."/>
            <person name="Zapata F."/>
        </authorList>
    </citation>
    <scope>NUCLEOTIDE SEQUENCE</scope>
    <source>
        <strain evidence="12">UCBG92.1500</strain>
        <tissue evidence="12">Leaf</tissue>
    </source>
</reference>
<keyword evidence="6 9" id="KW-0315">Glutamine amidotransferase</keyword>
<comment type="caution">
    <text evidence="12">The sequence shown here is derived from an EMBL/GenBank/DDBJ whole genome shotgun (WGS) entry which is preliminary data.</text>
</comment>
<feature type="domain" description="CTP synthase N-terminal" evidence="11">
    <location>
        <begin position="2"/>
        <end position="272"/>
    </location>
</feature>
<keyword evidence="7 9" id="KW-0665">Pyrimidine biosynthesis</keyword>
<evidence type="ECO:0000256" key="3">
    <source>
        <dbReference type="ARBA" id="ARBA00022598"/>
    </source>
</evidence>
<keyword evidence="5 9" id="KW-0067">ATP-binding</keyword>
<evidence type="ECO:0000256" key="7">
    <source>
        <dbReference type="ARBA" id="ARBA00022975"/>
    </source>
</evidence>
<dbReference type="InterPro" id="IPR004468">
    <property type="entry name" value="CTP_synthase"/>
</dbReference>
<dbReference type="CDD" id="cd01746">
    <property type="entry name" value="GATase1_CTP_Synthase"/>
    <property type="match status" value="1"/>
</dbReference>
<organism evidence="12 13">
    <name type="scientific">Escallonia rubra</name>
    <dbReference type="NCBI Taxonomy" id="112253"/>
    <lineage>
        <taxon>Eukaryota</taxon>
        <taxon>Viridiplantae</taxon>
        <taxon>Streptophyta</taxon>
        <taxon>Embryophyta</taxon>
        <taxon>Tracheophyta</taxon>
        <taxon>Spermatophyta</taxon>
        <taxon>Magnoliopsida</taxon>
        <taxon>eudicotyledons</taxon>
        <taxon>Gunneridae</taxon>
        <taxon>Pentapetalae</taxon>
        <taxon>asterids</taxon>
        <taxon>campanulids</taxon>
        <taxon>Escalloniales</taxon>
        <taxon>Escalloniaceae</taxon>
        <taxon>Escallonia</taxon>
    </lineage>
</organism>
<evidence type="ECO:0000256" key="6">
    <source>
        <dbReference type="ARBA" id="ARBA00022962"/>
    </source>
</evidence>
<keyword evidence="3 9" id="KW-0436">Ligase</keyword>
<sequence>MKYVLVTGGVVSGLGKGVTASSIGVVLKACGLRVTSIKIDPYLNTDAGTMSPFEHGEVFVLDDGGEVDLDLGNYERFLDVRLTRDNNITTGKIYQSVLDKERRGDFLGKTVQVVPHITDAIKNWVESVSVIPVDGKEGPADVCVIELGGTVGDIESMPFIEALRQLYFSVGQDNFCLIHVSLIPVLGVVGEQKTKPTQHSVRELRALGLTPHFLACRSAEPLLESTKQKLSQFCHVPVGNILNIHDVPNIWHVPLLLRNQNAHHAILNQLDLLSVATPPDLQEWTKRAETLDNLTSSVRIAMVGKYVGLSDSYLSVVKALLHACIACSLKPLVDWIAASDLEDDSAKLTPEAHAAAWKTLRNAACVLVPGGFGDRGVSGMILAAKYARENKVPYLGICLGMQISVIEFAQNVVGLESANSTEFDPLTPNPVVIFMPEGSRTHMGSTMRLGSRRTLFQTPDCITAKLYHSLEHVDERHRHRYEVNPEIVDTLEEAGLKFVGKDESGQRMEILELPSHPFYVGVQFHPEFKSRPGRPSAPFLGILKQCLVMAATGQLKAYVSKYQNGILGIEDMKSVSAVSSNHIAEGLRGMILAAKYARENKVPEFAWECRLLYHSLEYVDERHRHRYEVNPEIVGTFEEAGLKFVGKDESGQRMEILELPSHPFYVGVQFHPEFKSRPGRPSAPFLGLVMAATGQLKAYVSKCQNGTL</sequence>